<accession>A0A316YG31</accession>
<dbReference type="RefSeq" id="XP_025375367.1">
    <property type="nucleotide sequence ID" value="XM_025524162.1"/>
</dbReference>
<keyword evidence="2" id="KW-0132">Cell division</keyword>
<protein>
    <submittedName>
        <fullName evidence="8">Galactose-binding like protein</fullName>
    </submittedName>
</protein>
<dbReference type="AlphaFoldDB" id="A0A316YG31"/>
<dbReference type="GO" id="GO:0005680">
    <property type="term" value="C:anaphase-promoting complex"/>
    <property type="evidence" value="ECO:0007669"/>
    <property type="project" value="InterPro"/>
</dbReference>
<proteinExistence type="inferred from homology"/>
<dbReference type="GO" id="GO:0051301">
    <property type="term" value="P:cell division"/>
    <property type="evidence" value="ECO:0007669"/>
    <property type="project" value="UniProtKB-KW"/>
</dbReference>
<evidence type="ECO:0000256" key="6">
    <source>
        <dbReference type="SAM" id="MobiDB-lite"/>
    </source>
</evidence>
<evidence type="ECO:0000256" key="2">
    <source>
        <dbReference type="ARBA" id="ARBA00022618"/>
    </source>
</evidence>
<name>A0A316YG31_9BASI</name>
<evidence type="ECO:0000256" key="3">
    <source>
        <dbReference type="ARBA" id="ARBA00022776"/>
    </source>
</evidence>
<dbReference type="GO" id="GO:0031145">
    <property type="term" value="P:anaphase-promoting complex-dependent catabolic process"/>
    <property type="evidence" value="ECO:0007669"/>
    <property type="project" value="InterPro"/>
</dbReference>
<sequence>MANDGSRMFDVRVLSNKVDVGSQSGTLWSLSSQKPGYGVSQLRHADLDKLWQSDGTLPHVINIQFARRTAVTHVSMYIDHVKDDSYTPTKVRILAGTHYHDLVEVRTREFDQPQGWKHFVLDKKGNVSDSDESDGYTSSSGSSSSGSSFSSSSSSSSSPSSSSAAASSKPSSGTSDSGSARGSHATAERQHRAARRLQKRGAIDPAEPASQLAGHVAHGVSRRHPPIYTYYLQVCILANHSSGKDTHVRGLKVWGPPTKASRERVKRQRRRRRRARGKKRKGDEESEDDGNAAMRVGTAEDEEEGGRRKRKQEKRAQRAKARIMQWAEREAASASSTGMQVDGGDADEEDAEGWEVVPGPIRERVHDNGRGGADGGILRRAPMLR</sequence>
<dbReference type="InterPro" id="IPR016901">
    <property type="entry name" value="APC10/Doc1"/>
</dbReference>
<keyword evidence="3" id="KW-0498">Mitosis</keyword>
<feature type="region of interest" description="Disordered" evidence="6">
    <location>
        <begin position="127"/>
        <end position="217"/>
    </location>
</feature>
<evidence type="ECO:0000256" key="1">
    <source>
        <dbReference type="ARBA" id="ARBA00006762"/>
    </source>
</evidence>
<feature type="compositionally biased region" description="Low complexity" evidence="6">
    <location>
        <begin position="135"/>
        <end position="183"/>
    </location>
</feature>
<dbReference type="OrthoDB" id="24948at2759"/>
<organism evidence="8 9">
    <name type="scientific">Acaromyces ingoldii</name>
    <dbReference type="NCBI Taxonomy" id="215250"/>
    <lineage>
        <taxon>Eukaryota</taxon>
        <taxon>Fungi</taxon>
        <taxon>Dikarya</taxon>
        <taxon>Basidiomycota</taxon>
        <taxon>Ustilaginomycotina</taxon>
        <taxon>Exobasidiomycetes</taxon>
        <taxon>Exobasidiales</taxon>
        <taxon>Cryptobasidiaceae</taxon>
        <taxon>Acaromyces</taxon>
    </lineage>
</organism>
<dbReference type="CDD" id="cd08366">
    <property type="entry name" value="APC10"/>
    <property type="match status" value="1"/>
</dbReference>
<feature type="compositionally biased region" description="Basic residues" evidence="6">
    <location>
        <begin position="307"/>
        <end position="321"/>
    </location>
</feature>
<feature type="region of interest" description="Disordered" evidence="6">
    <location>
        <begin position="244"/>
        <end position="385"/>
    </location>
</feature>
<dbReference type="GO" id="GO:0070979">
    <property type="term" value="P:protein K11-linked ubiquitination"/>
    <property type="evidence" value="ECO:0007669"/>
    <property type="project" value="TreeGrafter"/>
</dbReference>
<comment type="similarity">
    <text evidence="1">Belongs to the APC10 family.</text>
</comment>
<dbReference type="EMBL" id="KZ819638">
    <property type="protein sequence ID" value="PWN88169.1"/>
    <property type="molecule type" value="Genomic_DNA"/>
</dbReference>
<feature type="compositionally biased region" description="Acidic residues" evidence="6">
    <location>
        <begin position="344"/>
        <end position="353"/>
    </location>
</feature>
<dbReference type="PROSITE" id="PS51284">
    <property type="entry name" value="DOC"/>
    <property type="match status" value="1"/>
</dbReference>
<dbReference type="PANTHER" id="PTHR12936">
    <property type="entry name" value="ANAPHASE-PROMOTING COMPLEX 10"/>
    <property type="match status" value="1"/>
</dbReference>
<reference evidence="8" key="1">
    <citation type="journal article" date="2018" name="Mol. Biol. Evol.">
        <title>Broad Genomic Sampling Reveals a Smut Pathogenic Ancestry of the Fungal Clade Ustilaginomycotina.</title>
        <authorList>
            <person name="Kijpornyongpan T."/>
            <person name="Mondo S.J."/>
            <person name="Barry K."/>
            <person name="Sandor L."/>
            <person name="Lee J."/>
            <person name="Lipzen A."/>
            <person name="Pangilinan J."/>
            <person name="LaButti K."/>
            <person name="Hainaut M."/>
            <person name="Henrissat B."/>
            <person name="Grigoriev I.V."/>
            <person name="Spatafora J.W."/>
            <person name="Aime M.C."/>
        </authorList>
    </citation>
    <scope>NUCLEOTIDE SEQUENCE [LARGE SCALE GENOMIC DNA]</scope>
    <source>
        <strain evidence="8">MCA 4198</strain>
    </source>
</reference>
<keyword evidence="9" id="KW-1185">Reference proteome</keyword>
<evidence type="ECO:0000256" key="4">
    <source>
        <dbReference type="ARBA" id="ARBA00022786"/>
    </source>
</evidence>
<dbReference type="PANTHER" id="PTHR12936:SF0">
    <property type="entry name" value="ANAPHASE-PROMOTING COMPLEX SUBUNIT 10"/>
    <property type="match status" value="1"/>
</dbReference>
<dbReference type="FunCoup" id="A0A316YG31">
    <property type="interactions" value="329"/>
</dbReference>
<evidence type="ECO:0000313" key="8">
    <source>
        <dbReference type="EMBL" id="PWN88169.1"/>
    </source>
</evidence>
<gene>
    <name evidence="8" type="ORF">FA10DRAFT_287723</name>
</gene>
<evidence type="ECO:0000313" key="9">
    <source>
        <dbReference type="Proteomes" id="UP000245768"/>
    </source>
</evidence>
<keyword evidence="5" id="KW-0131">Cell cycle</keyword>
<dbReference type="InterPro" id="IPR008979">
    <property type="entry name" value="Galactose-bd-like_sf"/>
</dbReference>
<dbReference type="InterPro" id="IPR004939">
    <property type="entry name" value="APC_su10/DOC_dom"/>
</dbReference>
<feature type="domain" description="DOC" evidence="7">
    <location>
        <begin position="1"/>
        <end position="280"/>
    </location>
</feature>
<evidence type="ECO:0000256" key="5">
    <source>
        <dbReference type="ARBA" id="ARBA00023306"/>
    </source>
</evidence>
<dbReference type="SUPFAM" id="SSF49785">
    <property type="entry name" value="Galactose-binding domain-like"/>
    <property type="match status" value="1"/>
</dbReference>
<feature type="compositionally biased region" description="Basic residues" evidence="6">
    <location>
        <begin position="264"/>
        <end position="280"/>
    </location>
</feature>
<dbReference type="Proteomes" id="UP000245768">
    <property type="component" value="Unassembled WGS sequence"/>
</dbReference>
<keyword evidence="4" id="KW-0833">Ubl conjugation pathway</keyword>
<dbReference type="STRING" id="215250.A0A316YG31"/>
<dbReference type="GeneID" id="37046078"/>
<dbReference type="InParanoid" id="A0A316YG31"/>
<dbReference type="SMART" id="SM01337">
    <property type="entry name" value="APC10"/>
    <property type="match status" value="1"/>
</dbReference>
<dbReference type="Gene3D" id="2.60.120.260">
    <property type="entry name" value="Galactose-binding domain-like"/>
    <property type="match status" value="1"/>
</dbReference>
<dbReference type="Pfam" id="PF03256">
    <property type="entry name" value="ANAPC10"/>
    <property type="match status" value="1"/>
</dbReference>
<evidence type="ECO:0000259" key="7">
    <source>
        <dbReference type="PROSITE" id="PS51284"/>
    </source>
</evidence>